<protein>
    <submittedName>
        <fullName evidence="2">Uncharacterized protein</fullName>
    </submittedName>
</protein>
<feature type="transmembrane region" description="Helical" evidence="1">
    <location>
        <begin position="30"/>
        <end position="50"/>
    </location>
</feature>
<gene>
    <name evidence="2" type="ORF">A0131_00345</name>
</gene>
<proteinExistence type="predicted"/>
<keyword evidence="1" id="KW-0472">Membrane</keyword>
<dbReference type="EMBL" id="LUGM01000002">
    <property type="protein sequence ID" value="KYH13263.1"/>
    <property type="molecule type" value="Genomic_DNA"/>
</dbReference>
<reference evidence="2 3" key="1">
    <citation type="submission" date="2016-02" db="EMBL/GenBank/DDBJ databases">
        <title>Draft genome sequence of hydrocarbon degrading Staphylococcus saprophyticus Strain CNV2, isolated from crude-oil contaminated soil from Noonmati Oil Refinery, Guwahati, Assam, India.</title>
        <authorList>
            <person name="Mukherjee A."/>
            <person name="Chettri B."/>
            <person name="Langpoklakpam J."/>
            <person name="Singh A.K."/>
            <person name="Chattopadhyay D.J."/>
        </authorList>
    </citation>
    <scope>NUCLEOTIDE SEQUENCE [LARGE SCALE GENOMIC DNA]</scope>
    <source>
        <strain evidence="2 3">CNV2</strain>
    </source>
</reference>
<dbReference type="AlphaFoldDB" id="A0A151A1S5"/>
<feature type="transmembrane region" description="Helical" evidence="1">
    <location>
        <begin position="57"/>
        <end position="79"/>
    </location>
</feature>
<evidence type="ECO:0000313" key="2">
    <source>
        <dbReference type="EMBL" id="KYH13263.1"/>
    </source>
</evidence>
<dbReference type="GeneID" id="69906334"/>
<dbReference type="KEGG" id="skl:C7J89_04770"/>
<dbReference type="RefSeq" id="WP_061853493.1">
    <property type="nucleotide sequence ID" value="NZ_BKAQ01000013.1"/>
</dbReference>
<organism evidence="2 3">
    <name type="scientific">Staphylococcus kloosii</name>
    <dbReference type="NCBI Taxonomy" id="29384"/>
    <lineage>
        <taxon>Bacteria</taxon>
        <taxon>Bacillati</taxon>
        <taxon>Bacillota</taxon>
        <taxon>Bacilli</taxon>
        <taxon>Bacillales</taxon>
        <taxon>Staphylococcaceae</taxon>
        <taxon>Staphylococcus</taxon>
    </lineage>
</organism>
<accession>A0A2T4RFM9</accession>
<keyword evidence="1" id="KW-0812">Transmembrane</keyword>
<name>A0A151A1S5_9STAP</name>
<comment type="caution">
    <text evidence="2">The sequence shown here is derived from an EMBL/GenBank/DDBJ whole genome shotgun (WGS) entry which is preliminary data.</text>
</comment>
<sequence length="83" mass="9494">MRIIILSLLFIINFIIVVHTLANPLTINNFSLRVILAALTFILSLFFLLIRTTKVATYCAIITLILALLHIFIIAHSAYQYIY</sequence>
<evidence type="ECO:0000313" key="3">
    <source>
        <dbReference type="Proteomes" id="UP000075418"/>
    </source>
</evidence>
<dbReference type="Proteomes" id="UP000075418">
    <property type="component" value="Unassembled WGS sequence"/>
</dbReference>
<accession>A0A151A1S5</accession>
<keyword evidence="1" id="KW-1133">Transmembrane helix</keyword>
<evidence type="ECO:0000256" key="1">
    <source>
        <dbReference type="SAM" id="Phobius"/>
    </source>
</evidence>